<accession>A0A2V1ANZ3</accession>
<dbReference type="GeneID" id="37006586"/>
<name>A0A2V1ANZ3_9ASCO</name>
<dbReference type="Pfam" id="PF12223">
    <property type="entry name" value="DUF3602"/>
    <property type="match status" value="1"/>
</dbReference>
<comment type="caution">
    <text evidence="2">The sequence shown here is derived from an EMBL/GenBank/DDBJ whole genome shotgun (WGS) entry which is preliminary data.</text>
</comment>
<feature type="region of interest" description="Disordered" evidence="1">
    <location>
        <begin position="1"/>
        <end position="104"/>
    </location>
</feature>
<reference evidence="2 3" key="1">
    <citation type="submission" date="2017-12" db="EMBL/GenBank/DDBJ databases">
        <title>Genome Sequence of a Multidrug-Resistant Candida haemulonii Isolate from a Patient with Chronic Leg Ulcers in Israel.</title>
        <authorList>
            <person name="Chow N.A."/>
            <person name="Gade L."/>
            <person name="Batra D."/>
            <person name="Rowe L.A."/>
            <person name="Ben-Ami R."/>
            <person name="Loparev V.N."/>
            <person name="Litvintseva A.P."/>
        </authorList>
    </citation>
    <scope>NUCLEOTIDE SEQUENCE [LARGE SCALE GENOMIC DNA]</scope>
    <source>
        <strain evidence="2 3">B11899</strain>
    </source>
</reference>
<dbReference type="AlphaFoldDB" id="A0A2V1ANZ3"/>
<feature type="compositionally biased region" description="Basic and acidic residues" evidence="1">
    <location>
        <begin position="28"/>
        <end position="45"/>
    </location>
</feature>
<proteinExistence type="predicted"/>
<evidence type="ECO:0000313" key="2">
    <source>
        <dbReference type="EMBL" id="PVH18963.1"/>
    </source>
</evidence>
<feature type="compositionally biased region" description="Gly residues" evidence="1">
    <location>
        <begin position="1"/>
        <end position="10"/>
    </location>
</feature>
<dbReference type="PANTHER" id="PTHR34693">
    <property type="entry name" value="PROTEIN PAR32"/>
    <property type="match status" value="1"/>
</dbReference>
<gene>
    <name evidence="2" type="ORF">CXQ85_001255</name>
</gene>
<evidence type="ECO:0000256" key="1">
    <source>
        <dbReference type="SAM" id="MobiDB-lite"/>
    </source>
</evidence>
<dbReference type="Proteomes" id="UP000244309">
    <property type="component" value="Unassembled WGS sequence"/>
</dbReference>
<sequence length="184" mass="19686">MVSTGRGGAGNIVSDRESEITQAQSLHKHQEQKEQEHDREGRAQDKSVYYSTGRGGAGNIKRSSSIPSPKLVPQGSNTPAITQTKFTTGRGGYGNMVENEDPEFTRKLQDVDAKKGKEEDLQAVTSAKSFSVGRGGFGNVVSAENSEGSNGSGSNNLYTVVSKGSKHQEKKKGFVDRLKGFFGA</sequence>
<dbReference type="PANTHER" id="PTHR34693:SF1">
    <property type="entry name" value="PROTEIN PAR32"/>
    <property type="match status" value="1"/>
</dbReference>
<dbReference type="InterPro" id="IPR022024">
    <property type="entry name" value="DUF3602"/>
</dbReference>
<dbReference type="OrthoDB" id="3063476at2759"/>
<dbReference type="VEuPathDB" id="FungiDB:CXQ85_001255"/>
<dbReference type="InterPro" id="IPR053203">
    <property type="entry name" value="Cisplatin_resist-associated"/>
</dbReference>
<dbReference type="EMBL" id="PKFO01000001">
    <property type="protein sequence ID" value="PVH18963.1"/>
    <property type="molecule type" value="Genomic_DNA"/>
</dbReference>
<evidence type="ECO:0000313" key="3">
    <source>
        <dbReference type="Proteomes" id="UP000244309"/>
    </source>
</evidence>
<dbReference type="RefSeq" id="XP_025339903.1">
    <property type="nucleotide sequence ID" value="XM_025484972.1"/>
</dbReference>
<organism evidence="2 3">
    <name type="scientific">Candidozyma haemuli</name>
    <dbReference type="NCBI Taxonomy" id="45357"/>
    <lineage>
        <taxon>Eukaryota</taxon>
        <taxon>Fungi</taxon>
        <taxon>Dikarya</taxon>
        <taxon>Ascomycota</taxon>
        <taxon>Saccharomycotina</taxon>
        <taxon>Pichiomycetes</taxon>
        <taxon>Metschnikowiaceae</taxon>
        <taxon>Candidozyma</taxon>
    </lineage>
</organism>
<keyword evidence="3" id="KW-1185">Reference proteome</keyword>
<protein>
    <recommendedName>
        <fullName evidence="4">Protein PAR32</fullName>
    </recommendedName>
</protein>
<evidence type="ECO:0008006" key="4">
    <source>
        <dbReference type="Google" id="ProtNLM"/>
    </source>
</evidence>
<feature type="compositionally biased region" description="Polar residues" evidence="1">
    <location>
        <begin position="74"/>
        <end position="87"/>
    </location>
</feature>